<reference evidence="1 2" key="1">
    <citation type="submission" date="2015-03" db="EMBL/GenBank/DDBJ databases">
        <title>Genome assembly of Sandaracinus amylolyticus DSM 53668.</title>
        <authorList>
            <person name="Sharma G."/>
            <person name="Subramanian S."/>
        </authorList>
    </citation>
    <scope>NUCLEOTIDE SEQUENCE [LARGE SCALE GENOMIC DNA]</scope>
    <source>
        <strain evidence="1 2">DSM 53668</strain>
    </source>
</reference>
<evidence type="ECO:0000313" key="1">
    <source>
        <dbReference type="EMBL" id="AKF10414.1"/>
    </source>
</evidence>
<sequence length="175" mass="18941">MIAAGALMVTLPGCLTQNVQYDVPQNYPPSIESADTALFPLNSLIQFPSELEVDADGGVTTLERLPLELDVRDPNVAQRLEYRVYIDFDSDTPMLTGSAPIPPNPPSVLREVEIFVPRSFLEPEGCHRIEVVVSSAFAGPIGRAPQTQGDVATATWWVISDTDGMNGVDARGCQL</sequence>
<accession>A0A0F6SHG7</accession>
<dbReference type="RefSeq" id="WP_053237383.1">
    <property type="nucleotide sequence ID" value="NZ_CP011125.1"/>
</dbReference>
<dbReference type="KEGG" id="samy:DB32_007563"/>
<evidence type="ECO:0000313" key="2">
    <source>
        <dbReference type="Proteomes" id="UP000034883"/>
    </source>
</evidence>
<proteinExistence type="predicted"/>
<dbReference type="EMBL" id="CP011125">
    <property type="protein sequence ID" value="AKF10414.1"/>
    <property type="molecule type" value="Genomic_DNA"/>
</dbReference>
<organism evidence="1 2">
    <name type="scientific">Sandaracinus amylolyticus</name>
    <dbReference type="NCBI Taxonomy" id="927083"/>
    <lineage>
        <taxon>Bacteria</taxon>
        <taxon>Pseudomonadati</taxon>
        <taxon>Myxococcota</taxon>
        <taxon>Polyangia</taxon>
        <taxon>Polyangiales</taxon>
        <taxon>Sandaracinaceae</taxon>
        <taxon>Sandaracinus</taxon>
    </lineage>
</organism>
<name>A0A0F6SHG7_9BACT</name>
<keyword evidence="2" id="KW-1185">Reference proteome</keyword>
<dbReference type="AlphaFoldDB" id="A0A0F6SHG7"/>
<dbReference type="STRING" id="927083.DB32_007563"/>
<protein>
    <submittedName>
        <fullName evidence="1">Uncharacterized protein</fullName>
    </submittedName>
</protein>
<gene>
    <name evidence="1" type="ORF">DB32_007563</name>
</gene>
<dbReference type="Proteomes" id="UP000034883">
    <property type="component" value="Chromosome"/>
</dbReference>